<evidence type="ECO:0000256" key="7">
    <source>
        <dbReference type="HAMAP-Rule" id="MF_00092"/>
    </source>
</evidence>
<dbReference type="SMART" id="SM00534">
    <property type="entry name" value="MUTSac"/>
    <property type="match status" value="1"/>
</dbReference>
<organism evidence="9 10">
    <name type="scientific">candidate division WOR-3 bacterium 4484_18</name>
    <dbReference type="NCBI Taxonomy" id="2020626"/>
    <lineage>
        <taxon>Bacteria</taxon>
        <taxon>Bacteria division WOR-3</taxon>
    </lineage>
</organism>
<dbReference type="EMBL" id="NMUJ01000034">
    <property type="protein sequence ID" value="OYV02947.1"/>
    <property type="molecule type" value="Genomic_DNA"/>
</dbReference>
<dbReference type="PROSITE" id="PS50828">
    <property type="entry name" value="SMR"/>
    <property type="match status" value="1"/>
</dbReference>
<dbReference type="GO" id="GO:0045910">
    <property type="term" value="P:negative regulation of DNA recombination"/>
    <property type="evidence" value="ECO:0007669"/>
    <property type="project" value="InterPro"/>
</dbReference>
<dbReference type="GO" id="GO:0072344">
    <property type="term" value="P:rescue of stalled ribosome"/>
    <property type="evidence" value="ECO:0007669"/>
    <property type="project" value="UniProtKB-UniRule"/>
</dbReference>
<gene>
    <name evidence="7" type="primary">mutS2</name>
    <name evidence="7" type="synonym">rqcU</name>
    <name evidence="9" type="ORF">CGW93_03185</name>
</gene>
<dbReference type="Proteomes" id="UP000216312">
    <property type="component" value="Unassembled WGS sequence"/>
</dbReference>
<dbReference type="AlphaFoldDB" id="A0A257LTH4"/>
<dbReference type="SUPFAM" id="SSF52540">
    <property type="entry name" value="P-loop containing nucleoside triphosphate hydrolases"/>
    <property type="match status" value="1"/>
</dbReference>
<comment type="subunit">
    <text evidence="7">Homodimer. Binds to stalled ribosomes, contacting rRNA.</text>
</comment>
<evidence type="ECO:0000259" key="8">
    <source>
        <dbReference type="PROSITE" id="PS50828"/>
    </source>
</evidence>
<dbReference type="PANTHER" id="PTHR48466:SF2">
    <property type="entry name" value="OS10G0509000 PROTEIN"/>
    <property type="match status" value="1"/>
</dbReference>
<dbReference type="InterPro" id="IPR027417">
    <property type="entry name" value="P-loop_NTPase"/>
</dbReference>
<dbReference type="InterPro" id="IPR036187">
    <property type="entry name" value="DNA_mismatch_repair_MutS_sf"/>
</dbReference>
<keyword evidence="7" id="KW-0540">Nuclease</keyword>
<evidence type="ECO:0000256" key="4">
    <source>
        <dbReference type="ARBA" id="ARBA00022840"/>
    </source>
</evidence>
<dbReference type="EC" id="3.1.-.-" evidence="7"/>
<keyword evidence="7" id="KW-0255">Endonuclease</keyword>
<accession>A0A257LTH4</accession>
<dbReference type="GO" id="GO:0019843">
    <property type="term" value="F:rRNA binding"/>
    <property type="evidence" value="ECO:0007669"/>
    <property type="project" value="UniProtKB-UniRule"/>
</dbReference>
<dbReference type="InterPro" id="IPR000432">
    <property type="entry name" value="DNA_mismatch_repair_MutS_C"/>
</dbReference>
<evidence type="ECO:0000256" key="6">
    <source>
        <dbReference type="ARBA" id="ARBA00023125"/>
    </source>
</evidence>
<evidence type="ECO:0000313" key="9">
    <source>
        <dbReference type="EMBL" id="OYV02947.1"/>
    </source>
</evidence>
<dbReference type="InterPro" id="IPR007696">
    <property type="entry name" value="DNA_mismatch_repair_MutS_core"/>
</dbReference>
<dbReference type="InterPro" id="IPR002625">
    <property type="entry name" value="Smr_dom"/>
</dbReference>
<dbReference type="InterPro" id="IPR005747">
    <property type="entry name" value="MutS2"/>
</dbReference>
<dbReference type="EC" id="3.6.4.-" evidence="7"/>
<keyword evidence="4 7" id="KW-0067">ATP-binding</keyword>
<dbReference type="PIRSF" id="PIRSF005814">
    <property type="entry name" value="MutS_YshD"/>
    <property type="match status" value="1"/>
</dbReference>
<name>A0A257LTH4_UNCW3</name>
<dbReference type="GO" id="GO:0004519">
    <property type="term" value="F:endonuclease activity"/>
    <property type="evidence" value="ECO:0007669"/>
    <property type="project" value="UniProtKB-UniRule"/>
</dbReference>
<dbReference type="GO" id="GO:0140664">
    <property type="term" value="F:ATP-dependent DNA damage sensor activity"/>
    <property type="evidence" value="ECO:0007669"/>
    <property type="project" value="InterPro"/>
</dbReference>
<comment type="function">
    <text evidence="7">Endonuclease that is involved in the suppression of homologous recombination and thus may have a key role in the control of bacterial genetic diversity.</text>
</comment>
<evidence type="ECO:0000256" key="1">
    <source>
        <dbReference type="ARBA" id="ARBA00022730"/>
    </source>
</evidence>
<dbReference type="InterPro" id="IPR045076">
    <property type="entry name" value="MutS"/>
</dbReference>
<dbReference type="SMART" id="SM00463">
    <property type="entry name" value="SMR"/>
    <property type="match status" value="1"/>
</dbReference>
<feature type="domain" description="Smr" evidence="8">
    <location>
        <begin position="682"/>
        <end position="757"/>
    </location>
</feature>
<dbReference type="GO" id="GO:0016887">
    <property type="term" value="F:ATP hydrolysis activity"/>
    <property type="evidence" value="ECO:0007669"/>
    <property type="project" value="InterPro"/>
</dbReference>
<evidence type="ECO:0000313" key="10">
    <source>
        <dbReference type="Proteomes" id="UP000216312"/>
    </source>
</evidence>
<proteinExistence type="inferred from homology"/>
<dbReference type="GO" id="GO:0043023">
    <property type="term" value="F:ribosomal large subunit binding"/>
    <property type="evidence" value="ECO:0007669"/>
    <property type="project" value="UniProtKB-UniRule"/>
</dbReference>
<sequence length="759" mass="85628">MPRPIEEILEFDRIKSKLRSLCVTHKGKQLVDELSPLQDKPSIEYRLNFTREVMEWRHQHGELPIPSDGEVLKLLQSLDKGDPPPVEQLLAFVSWADSISELNRLFSKEFPLLYELSTNILPVDVPANKIRQHVDENGVKPSSSPKLTSILRRIRELEEAIRYKLSDYLQLPYLQEPIIVQRLGRYVIPVKMGAQSKIRGITIALSATEHTAFVEPMAVLHLNNELLELQKEKEVEELRIILEIMGQLRTNRLPIEHDLILMGKLDLTHAKAKLALEMDAHIPKVVEPGNPLIMREARHPLLIYQKEVIPLDIEVGRGFTLLLITGPNMGGKTVALKTVGLISLMVLSGIPAPLSEDSEIPIWDRIFVDIGEELPVGYDLSTSSAHIEGLKTIYREATSRSLALIDEIGRGTSPEEGSALGFAFMERFVAKGIKTLVTTHYSKLKAWVANADGMENGAMGFRDGVPTYRLTIGTASSSYGLELASRLHVPDIILKRAYSLMDPKTMRLDQLLRTLEEQRTYWEMKHRELLEKETTLKSKEATLSIREEKARNILREAAKIKREALLEGRAIIENLIREIREHQASKESIRKVKSTIHKLLEPVAEDEPVHPHTLNKGDKVLVKTLGIYGKVEDIKDDEAIVRVNNVTLRLKLTYLEKVGTYEVEQPKVKLKLSHKRDLPPVLDLHGATREEALRRLDKYIDDAQLLGVEMFKISHGIGKGILLTAIRERLAKDPRVASFAPGAPAEGGDGVTWVYLKPA</sequence>
<dbReference type="GO" id="GO:0030983">
    <property type="term" value="F:mismatched DNA binding"/>
    <property type="evidence" value="ECO:0007669"/>
    <property type="project" value="InterPro"/>
</dbReference>
<dbReference type="SUPFAM" id="SSF160443">
    <property type="entry name" value="SMR domain-like"/>
    <property type="match status" value="1"/>
</dbReference>
<protein>
    <recommendedName>
        <fullName evidence="7">Endonuclease MutS2</fullName>
        <ecNumber evidence="7">3.1.-.-</ecNumber>
    </recommendedName>
    <alternativeName>
        <fullName evidence="7">Ribosome-associated protein quality control-upstream factor</fullName>
        <shortName evidence="7">RQC-upstream factor</shortName>
        <shortName evidence="7">RqcU</shortName>
        <ecNumber evidence="7">3.6.4.-</ecNumber>
    </alternativeName>
</protein>
<dbReference type="Gene3D" id="3.40.50.300">
    <property type="entry name" value="P-loop containing nucleotide triphosphate hydrolases"/>
    <property type="match status" value="1"/>
</dbReference>
<dbReference type="GO" id="GO:0006298">
    <property type="term" value="P:mismatch repair"/>
    <property type="evidence" value="ECO:0007669"/>
    <property type="project" value="InterPro"/>
</dbReference>
<keyword evidence="2 7" id="KW-0547">Nucleotide-binding</keyword>
<dbReference type="PANTHER" id="PTHR48466">
    <property type="entry name" value="OS10G0509000 PROTEIN-RELATED"/>
    <property type="match status" value="1"/>
</dbReference>
<dbReference type="NCBIfam" id="TIGR01069">
    <property type="entry name" value="mutS2"/>
    <property type="match status" value="1"/>
</dbReference>
<dbReference type="Gene3D" id="3.30.1370.110">
    <property type="match status" value="1"/>
</dbReference>
<reference evidence="10" key="1">
    <citation type="submission" date="2017-07" db="EMBL/GenBank/DDBJ databases">
        <title>Novel pathways for hydrocarbon cycling and metabolic interdependencies in hydrothermal sediment communities.</title>
        <authorList>
            <person name="Dombrowski N."/>
            <person name="Seitz K."/>
            <person name="Teske A."/>
            <person name="Baker B."/>
        </authorList>
    </citation>
    <scope>NUCLEOTIDE SEQUENCE [LARGE SCALE GENOMIC DNA]</scope>
</reference>
<dbReference type="InterPro" id="IPR036063">
    <property type="entry name" value="Smr_dom_sf"/>
</dbReference>
<dbReference type="Pfam" id="PF01713">
    <property type="entry name" value="Smr"/>
    <property type="match status" value="1"/>
</dbReference>
<evidence type="ECO:0000256" key="2">
    <source>
        <dbReference type="ARBA" id="ARBA00022741"/>
    </source>
</evidence>
<dbReference type="PROSITE" id="PS00486">
    <property type="entry name" value="DNA_MISMATCH_REPAIR_2"/>
    <property type="match status" value="1"/>
</dbReference>
<feature type="binding site" evidence="7">
    <location>
        <begin position="326"/>
        <end position="333"/>
    </location>
    <ligand>
        <name>ATP</name>
        <dbReference type="ChEBI" id="CHEBI:30616"/>
    </ligand>
</feature>
<dbReference type="SMART" id="SM00533">
    <property type="entry name" value="MUTSd"/>
    <property type="match status" value="1"/>
</dbReference>
<comment type="function">
    <text evidence="7">Acts as a ribosome collision sensor, splitting the ribosome into its 2 subunits. Detects stalled/collided 70S ribosomes which it binds and splits by an ATP-hydrolysis driven conformational change. Acts upstream of the ribosome quality control system (RQC), a ribosome-associated complex that mediates the extraction of incompletely synthesized nascent chains from stalled ribosomes and their subsequent degradation. Probably generates substrates for RQC.</text>
</comment>
<comment type="similarity">
    <text evidence="7">Belongs to the DNA mismatch repair MutS family. MutS2 subfamily.</text>
</comment>
<dbReference type="SUPFAM" id="SSF48334">
    <property type="entry name" value="DNA repair protein MutS, domain III"/>
    <property type="match status" value="1"/>
</dbReference>
<evidence type="ECO:0000256" key="3">
    <source>
        <dbReference type="ARBA" id="ARBA00022801"/>
    </source>
</evidence>
<evidence type="ECO:0000256" key="5">
    <source>
        <dbReference type="ARBA" id="ARBA00022884"/>
    </source>
</evidence>
<dbReference type="GO" id="GO:0005524">
    <property type="term" value="F:ATP binding"/>
    <property type="evidence" value="ECO:0007669"/>
    <property type="project" value="UniProtKB-UniRule"/>
</dbReference>
<dbReference type="HAMAP" id="MF_00092">
    <property type="entry name" value="MutS2"/>
    <property type="match status" value="1"/>
</dbReference>
<keyword evidence="1 7" id="KW-0699">rRNA-binding</keyword>
<keyword evidence="6 7" id="KW-0238">DNA-binding</keyword>
<dbReference type="Pfam" id="PF00488">
    <property type="entry name" value="MutS_V"/>
    <property type="match status" value="1"/>
</dbReference>
<keyword evidence="3 7" id="KW-0378">Hydrolase</keyword>
<comment type="caution">
    <text evidence="9">The sequence shown here is derived from an EMBL/GenBank/DDBJ whole genome shotgun (WGS) entry which is preliminary data.</text>
</comment>
<keyword evidence="5 7" id="KW-0694">RNA-binding</keyword>